<dbReference type="Proteomes" id="UP001456524">
    <property type="component" value="Unassembled WGS sequence"/>
</dbReference>
<proteinExistence type="predicted"/>
<accession>A0ABR1XQW4</accession>
<reference evidence="1 2" key="1">
    <citation type="journal article" date="2022" name="G3 (Bethesda)">
        <title>Enemy or ally: a genomic approach to elucidate the lifestyle of Phyllosticta citrichinaensis.</title>
        <authorList>
            <person name="Buijs V.A."/>
            <person name="Groenewald J.Z."/>
            <person name="Haridas S."/>
            <person name="LaButti K.M."/>
            <person name="Lipzen A."/>
            <person name="Martin F.M."/>
            <person name="Barry K."/>
            <person name="Grigoriev I.V."/>
            <person name="Crous P.W."/>
            <person name="Seidl M.F."/>
        </authorList>
    </citation>
    <scope>NUCLEOTIDE SEQUENCE [LARGE SCALE GENOMIC DNA]</scope>
    <source>
        <strain evidence="1 2">CBS 129764</strain>
    </source>
</reference>
<comment type="caution">
    <text evidence="1">The sequence shown here is derived from an EMBL/GenBank/DDBJ whole genome shotgun (WGS) entry which is preliminary data.</text>
</comment>
<organism evidence="1 2">
    <name type="scientific">Phyllosticta citrichinensis</name>
    <dbReference type="NCBI Taxonomy" id="1130410"/>
    <lineage>
        <taxon>Eukaryota</taxon>
        <taxon>Fungi</taxon>
        <taxon>Dikarya</taxon>
        <taxon>Ascomycota</taxon>
        <taxon>Pezizomycotina</taxon>
        <taxon>Dothideomycetes</taxon>
        <taxon>Dothideomycetes incertae sedis</taxon>
        <taxon>Botryosphaeriales</taxon>
        <taxon>Phyllostictaceae</taxon>
        <taxon>Phyllosticta</taxon>
    </lineage>
</organism>
<dbReference type="EMBL" id="JBBWUH010000006">
    <property type="protein sequence ID" value="KAK8164096.1"/>
    <property type="molecule type" value="Genomic_DNA"/>
</dbReference>
<evidence type="ECO:0000313" key="2">
    <source>
        <dbReference type="Proteomes" id="UP001456524"/>
    </source>
</evidence>
<name>A0ABR1XQW4_9PEZI</name>
<evidence type="ECO:0000313" key="1">
    <source>
        <dbReference type="EMBL" id="KAK8164096.1"/>
    </source>
</evidence>
<keyword evidence="2" id="KW-1185">Reference proteome</keyword>
<sequence length="181" mass="19873">MRLRNPVFGCKLMVSRKAALPLPQAPACRRCGLKSYYILYSRTHFPSIRLVHTSHQSSTQIVCGVFSCRLSRAETAAPIHFLGLSLGAFLARSTPSLPSPLHPAGYLSATPRFDASPKQANRTKSLLHHHICAPSGSQTYLNLLPFEHPSHKAIERALPLPTSCPLMTAPGRLAQLVRAWC</sequence>
<protein>
    <submittedName>
        <fullName evidence="1">Uncharacterized protein</fullName>
    </submittedName>
</protein>
<gene>
    <name evidence="1" type="ORF">IWX90DRAFT_249573</name>
</gene>